<accession>A0A380YP66</accession>
<dbReference type="EMBL" id="UFSX01000001">
    <property type="protein sequence ID" value="SUV29411.1"/>
    <property type="molecule type" value="Genomic_DNA"/>
</dbReference>
<dbReference type="RefSeq" id="WP_004290764.1">
    <property type="nucleotide sequence ID" value="NZ_CABKNQ010000018.1"/>
</dbReference>
<proteinExistence type="predicted"/>
<sequence>MNVETERCKVCGAPLFYTAIFFPVMLKMLTFAGKYETEYENIEIR</sequence>
<evidence type="ECO:0000313" key="1">
    <source>
        <dbReference type="EMBL" id="SUV29411.1"/>
    </source>
</evidence>
<protein>
    <submittedName>
        <fullName evidence="1">Uncharacterized protein</fullName>
    </submittedName>
</protein>
<gene>
    <name evidence="1" type="ORF">NCTC11155_01394</name>
</gene>
<organism evidence="1 2">
    <name type="scientific">Bacteroides eggerthii</name>
    <dbReference type="NCBI Taxonomy" id="28111"/>
    <lineage>
        <taxon>Bacteria</taxon>
        <taxon>Pseudomonadati</taxon>
        <taxon>Bacteroidota</taxon>
        <taxon>Bacteroidia</taxon>
        <taxon>Bacteroidales</taxon>
        <taxon>Bacteroidaceae</taxon>
        <taxon>Bacteroides</taxon>
    </lineage>
</organism>
<dbReference type="STRING" id="483216.BACEGG_02443"/>
<dbReference type="AlphaFoldDB" id="A0A380YP66"/>
<dbReference type="GeneID" id="93071304"/>
<name>A0A380YP66_9BACE</name>
<evidence type="ECO:0000313" key="2">
    <source>
        <dbReference type="Proteomes" id="UP000254424"/>
    </source>
</evidence>
<dbReference type="Proteomes" id="UP000254424">
    <property type="component" value="Unassembled WGS sequence"/>
</dbReference>
<reference evidence="1 2" key="1">
    <citation type="submission" date="2018-06" db="EMBL/GenBank/DDBJ databases">
        <authorList>
            <consortium name="Pathogen Informatics"/>
            <person name="Doyle S."/>
        </authorList>
    </citation>
    <scope>NUCLEOTIDE SEQUENCE [LARGE SCALE GENOMIC DNA]</scope>
    <source>
        <strain evidence="1 2">NCTC11155</strain>
    </source>
</reference>